<dbReference type="SFLD" id="SFLDG01129">
    <property type="entry name" value="C1.5:_HAD__Beta-PGM__Phosphata"/>
    <property type="match status" value="1"/>
</dbReference>
<dbReference type="InterPro" id="IPR036412">
    <property type="entry name" value="HAD-like_sf"/>
</dbReference>
<dbReference type="Gene3D" id="3.40.50.1000">
    <property type="entry name" value="HAD superfamily/HAD-like"/>
    <property type="match status" value="1"/>
</dbReference>
<evidence type="ECO:0000313" key="2">
    <source>
        <dbReference type="Proteomes" id="UP000000851"/>
    </source>
</evidence>
<accession>C7QAV8</accession>
<dbReference type="PANTHER" id="PTHR43434:SF1">
    <property type="entry name" value="PHOSPHOGLYCOLATE PHOSPHATASE"/>
    <property type="match status" value="1"/>
</dbReference>
<dbReference type="Proteomes" id="UP000000851">
    <property type="component" value="Chromosome"/>
</dbReference>
<dbReference type="AlphaFoldDB" id="C7QAV8"/>
<dbReference type="SUPFAM" id="SSF56784">
    <property type="entry name" value="HAD-like"/>
    <property type="match status" value="1"/>
</dbReference>
<dbReference type="KEGG" id="cai:Caci_5572"/>
<dbReference type="SFLD" id="SFLDS00003">
    <property type="entry name" value="Haloacid_Dehalogenase"/>
    <property type="match status" value="1"/>
</dbReference>
<sequence>MGDGLLVLWDIDQTLIKTTGVATEAYAEAVLETIGSPWRGDMTFNGLTERAMAARILRMHDVEPDPALLARFLTTLERSLLSRAEATKTRGRALTGAQAALEALAATPDARQSVLTGNIRTVAEMKLQAFNLHPWIDFTIGAYGDDEVERNALIPHAWRRAQATHGHTYDPPHTVILGDTIRDVEAALTHGAAIVAVASGTTPSADLRAAGAAVVLDDLADTPRVLAAIAEATALAGR</sequence>
<dbReference type="OrthoDB" id="9781769at2"/>
<evidence type="ECO:0000313" key="1">
    <source>
        <dbReference type="EMBL" id="ACU74431.1"/>
    </source>
</evidence>
<dbReference type="PANTHER" id="PTHR43434">
    <property type="entry name" value="PHOSPHOGLYCOLATE PHOSPHATASE"/>
    <property type="match status" value="1"/>
</dbReference>
<dbReference type="Pfam" id="PF13242">
    <property type="entry name" value="Hydrolase_like"/>
    <property type="match status" value="1"/>
</dbReference>
<dbReference type="InterPro" id="IPR023198">
    <property type="entry name" value="PGP-like_dom2"/>
</dbReference>
<protein>
    <submittedName>
        <fullName evidence="1">Haloacid dehalogenase domain protein hydrolase</fullName>
    </submittedName>
</protein>
<gene>
    <name evidence="1" type="ordered locus">Caci_5572</name>
</gene>
<organism evidence="1 2">
    <name type="scientific">Catenulispora acidiphila (strain DSM 44928 / JCM 14897 / NBRC 102108 / NRRL B-24433 / ID139908)</name>
    <dbReference type="NCBI Taxonomy" id="479433"/>
    <lineage>
        <taxon>Bacteria</taxon>
        <taxon>Bacillati</taxon>
        <taxon>Actinomycetota</taxon>
        <taxon>Actinomycetes</taxon>
        <taxon>Catenulisporales</taxon>
        <taxon>Catenulisporaceae</taxon>
        <taxon>Catenulispora</taxon>
    </lineage>
</organism>
<name>C7QAV8_CATAD</name>
<dbReference type="InterPro" id="IPR023214">
    <property type="entry name" value="HAD_sf"/>
</dbReference>
<dbReference type="RefSeq" id="WP_015794160.1">
    <property type="nucleotide sequence ID" value="NC_013131.1"/>
</dbReference>
<dbReference type="GO" id="GO:0006281">
    <property type="term" value="P:DNA repair"/>
    <property type="evidence" value="ECO:0007669"/>
    <property type="project" value="TreeGrafter"/>
</dbReference>
<keyword evidence="2" id="KW-1185">Reference proteome</keyword>
<dbReference type="EMBL" id="CP001700">
    <property type="protein sequence ID" value="ACU74431.1"/>
    <property type="molecule type" value="Genomic_DNA"/>
</dbReference>
<dbReference type="InterPro" id="IPR050155">
    <property type="entry name" value="HAD-like_hydrolase_sf"/>
</dbReference>
<dbReference type="GO" id="GO:0008967">
    <property type="term" value="F:phosphoglycolate phosphatase activity"/>
    <property type="evidence" value="ECO:0007669"/>
    <property type="project" value="TreeGrafter"/>
</dbReference>
<dbReference type="STRING" id="479433.Caci_5572"/>
<dbReference type="Gene3D" id="1.10.150.240">
    <property type="entry name" value="Putative phosphatase, domain 2"/>
    <property type="match status" value="1"/>
</dbReference>
<dbReference type="HOGENOM" id="CLU_045011_18_0_11"/>
<dbReference type="InParanoid" id="C7QAV8"/>
<reference evidence="1 2" key="1">
    <citation type="journal article" date="2009" name="Stand. Genomic Sci.">
        <title>Complete genome sequence of Catenulispora acidiphila type strain (ID 139908).</title>
        <authorList>
            <person name="Copeland A."/>
            <person name="Lapidus A."/>
            <person name="Glavina Del Rio T."/>
            <person name="Nolan M."/>
            <person name="Lucas S."/>
            <person name="Chen F."/>
            <person name="Tice H."/>
            <person name="Cheng J.F."/>
            <person name="Bruce D."/>
            <person name="Goodwin L."/>
            <person name="Pitluck S."/>
            <person name="Mikhailova N."/>
            <person name="Pati A."/>
            <person name="Ivanova N."/>
            <person name="Mavromatis K."/>
            <person name="Chen A."/>
            <person name="Palaniappan K."/>
            <person name="Chain P."/>
            <person name="Land M."/>
            <person name="Hauser L."/>
            <person name="Chang Y.J."/>
            <person name="Jeffries C.D."/>
            <person name="Chertkov O."/>
            <person name="Brettin T."/>
            <person name="Detter J.C."/>
            <person name="Han C."/>
            <person name="Ali Z."/>
            <person name="Tindall B.J."/>
            <person name="Goker M."/>
            <person name="Bristow J."/>
            <person name="Eisen J.A."/>
            <person name="Markowitz V."/>
            <person name="Hugenholtz P."/>
            <person name="Kyrpides N.C."/>
            <person name="Klenk H.P."/>
        </authorList>
    </citation>
    <scope>NUCLEOTIDE SEQUENCE [LARGE SCALE GENOMIC DNA]</scope>
    <source>
        <strain evidence="2">DSM 44928 / JCM 14897 / NBRC 102108 / NRRL B-24433 / ID139908</strain>
    </source>
</reference>
<keyword evidence="1" id="KW-0378">Hydrolase</keyword>
<proteinExistence type="predicted"/>
<dbReference type="eggNOG" id="COG0546">
    <property type="taxonomic scope" value="Bacteria"/>
</dbReference>